<gene>
    <name evidence="18" type="ORF">SEV965_LOCUS12642</name>
</gene>
<dbReference type="GO" id="GO:0006689">
    <property type="term" value="P:ganglioside catabolic process"/>
    <property type="evidence" value="ECO:0007669"/>
    <property type="project" value="TreeGrafter"/>
</dbReference>
<dbReference type="Proteomes" id="UP000663889">
    <property type="component" value="Unassembled WGS sequence"/>
</dbReference>
<evidence type="ECO:0000256" key="15">
    <source>
        <dbReference type="ARBA" id="ARBA00046959"/>
    </source>
</evidence>
<evidence type="ECO:0000256" key="5">
    <source>
        <dbReference type="ARBA" id="ARBA00022801"/>
    </source>
</evidence>
<keyword evidence="7" id="KW-1015">Disulfide bond</keyword>
<evidence type="ECO:0000256" key="1">
    <source>
        <dbReference type="ARBA" id="ARBA00001231"/>
    </source>
</evidence>
<dbReference type="GO" id="GO:0060473">
    <property type="term" value="C:cortical granule"/>
    <property type="evidence" value="ECO:0007669"/>
    <property type="project" value="UniProtKB-SubCell"/>
</dbReference>
<proteinExistence type="inferred from homology"/>
<evidence type="ECO:0000256" key="9">
    <source>
        <dbReference type="ARBA" id="ARBA00023329"/>
    </source>
</evidence>
<dbReference type="Gene3D" id="3.20.20.80">
    <property type="entry name" value="Glycosidases"/>
    <property type="match status" value="1"/>
</dbReference>
<dbReference type="PANTHER" id="PTHR22600:SF38">
    <property type="entry name" value="BETA-HEXOSAMINIDASE SUBUNIT BETA"/>
    <property type="match status" value="1"/>
</dbReference>
<evidence type="ECO:0000256" key="12">
    <source>
        <dbReference type="ARBA" id="ARBA00042342"/>
    </source>
</evidence>
<feature type="domain" description="Glycoside hydrolase family 20 catalytic" evidence="17">
    <location>
        <begin position="3"/>
        <end position="163"/>
    </location>
</feature>
<dbReference type="PRINTS" id="PR00738">
    <property type="entry name" value="GLHYDRLASE20"/>
</dbReference>
<evidence type="ECO:0000256" key="6">
    <source>
        <dbReference type="ARBA" id="ARBA00023098"/>
    </source>
</evidence>
<keyword evidence="6" id="KW-0443">Lipid metabolism</keyword>
<evidence type="ECO:0000256" key="10">
    <source>
        <dbReference type="ARBA" id="ARBA00037865"/>
    </source>
</evidence>
<evidence type="ECO:0000256" key="7">
    <source>
        <dbReference type="ARBA" id="ARBA00023157"/>
    </source>
</evidence>
<dbReference type="SUPFAM" id="SSF51445">
    <property type="entry name" value="(Trans)glycosidases"/>
    <property type="match status" value="1"/>
</dbReference>
<dbReference type="Pfam" id="PF00728">
    <property type="entry name" value="Glyco_hydro_20"/>
    <property type="match status" value="1"/>
</dbReference>
<evidence type="ECO:0000256" key="14">
    <source>
        <dbReference type="ARBA" id="ARBA00045511"/>
    </source>
</evidence>
<dbReference type="PANTHER" id="PTHR22600">
    <property type="entry name" value="BETA-HEXOSAMINIDASE"/>
    <property type="match status" value="1"/>
</dbReference>
<dbReference type="InterPro" id="IPR025705">
    <property type="entry name" value="Beta_hexosaminidase_sua/sub"/>
</dbReference>
<dbReference type="GO" id="GO:0016020">
    <property type="term" value="C:membrane"/>
    <property type="evidence" value="ECO:0007669"/>
    <property type="project" value="TreeGrafter"/>
</dbReference>
<comment type="function">
    <text evidence="14">Hydrolyzes the non-reducing end N-acetyl-D-hexosamine and/or sulfated N-acetyl-D-hexosamine of glycoconjugates, such as the oligosaccharide moieties from proteins and neutral glycolipids, or from certain mucopolysaccharides. The isozyme B does not hydrolyze each of these substrates, however hydrolyzes efficiently neutral oligosaccharide. Only the isozyme A is responsible for the degradation of GM2 gangliosides in the presence of GM2A. During fertilization is responsible, at least in part, for the zona block to polyspermy. Present in the cortical granules of non-activated oocytes, is exocytosed during the cortical reaction in response to oocyte activation and inactivates the sperm galactosyltransferase-binding site, accounting for the block in sperm binding to the zona pellucida.</text>
</comment>
<keyword evidence="5" id="KW-0378">Hydrolase</keyword>
<comment type="similarity">
    <text evidence="3">Belongs to the glycosyl hydrolase 20 family.</text>
</comment>
<dbReference type="GO" id="GO:0005975">
    <property type="term" value="P:carbohydrate metabolic process"/>
    <property type="evidence" value="ECO:0007669"/>
    <property type="project" value="InterPro"/>
</dbReference>
<keyword evidence="8" id="KW-0458">Lysosome</keyword>
<evidence type="ECO:0000256" key="13">
    <source>
        <dbReference type="ARBA" id="ARBA00042832"/>
    </source>
</evidence>
<keyword evidence="16" id="KW-0472">Membrane</keyword>
<dbReference type="EMBL" id="CAJNOU010000577">
    <property type="protein sequence ID" value="CAF1037400.1"/>
    <property type="molecule type" value="Genomic_DNA"/>
</dbReference>
<dbReference type="GO" id="GO:0030203">
    <property type="term" value="P:glycosaminoglycan metabolic process"/>
    <property type="evidence" value="ECO:0007669"/>
    <property type="project" value="TreeGrafter"/>
</dbReference>
<organism evidence="18 19">
    <name type="scientific">Rotaria sordida</name>
    <dbReference type="NCBI Taxonomy" id="392033"/>
    <lineage>
        <taxon>Eukaryota</taxon>
        <taxon>Metazoa</taxon>
        <taxon>Spiralia</taxon>
        <taxon>Gnathifera</taxon>
        <taxon>Rotifera</taxon>
        <taxon>Eurotatoria</taxon>
        <taxon>Bdelloidea</taxon>
        <taxon>Philodinida</taxon>
        <taxon>Philodinidae</taxon>
        <taxon>Rotaria</taxon>
    </lineage>
</organism>
<sequence length="268" mass="30905">MVDNNILSTKNLHKYYADQILDITRNISVTPIVWQDVWDEHVELPPGTIIQVWKDSSDNIEFSSWASYLNRAANEGYNVILSSPWYLNYISYGKYNTDTSVMNLEFFKYYEVEPLRHFSGSSEAKERILGGEACLWGEFVDGTNLLSRFWPKAAAVAERLWSAASINNSEDAQFRLDVHRCRLLRRGIPAQPILNGYCGNYDLGMSKSMINHPLFNYDNPIWTETIAPSSARSFASLSSSSSSRMFNYKLYHIVYLILSLFFVYFCRK</sequence>
<protein>
    <recommendedName>
        <fullName evidence="11">Beta-hexosaminidase subunit beta</fullName>
        <ecNumber evidence="4">3.2.1.52</ecNumber>
    </recommendedName>
    <alternativeName>
        <fullName evidence="12">Beta-N-acetylhexosaminidase subunit beta</fullName>
    </alternativeName>
    <alternativeName>
        <fullName evidence="13">N-acetyl-beta-glucosaminidase subunit beta</fullName>
    </alternativeName>
</protein>
<evidence type="ECO:0000256" key="3">
    <source>
        <dbReference type="ARBA" id="ARBA00006285"/>
    </source>
</evidence>
<dbReference type="GO" id="GO:0005764">
    <property type="term" value="C:lysosome"/>
    <property type="evidence" value="ECO:0007669"/>
    <property type="project" value="UniProtKB-SubCell"/>
</dbReference>
<evidence type="ECO:0000256" key="11">
    <source>
        <dbReference type="ARBA" id="ARBA00040637"/>
    </source>
</evidence>
<comment type="caution">
    <text evidence="18">The sequence shown here is derived from an EMBL/GenBank/DDBJ whole genome shotgun (WGS) entry which is preliminary data.</text>
</comment>
<evidence type="ECO:0000256" key="8">
    <source>
        <dbReference type="ARBA" id="ARBA00023228"/>
    </source>
</evidence>
<evidence type="ECO:0000256" key="2">
    <source>
        <dbReference type="ARBA" id="ARBA00004371"/>
    </source>
</evidence>
<evidence type="ECO:0000313" key="19">
    <source>
        <dbReference type="Proteomes" id="UP000663889"/>
    </source>
</evidence>
<reference evidence="18" key="1">
    <citation type="submission" date="2021-02" db="EMBL/GenBank/DDBJ databases">
        <authorList>
            <person name="Nowell W R."/>
        </authorList>
    </citation>
    <scope>NUCLEOTIDE SEQUENCE</scope>
</reference>
<evidence type="ECO:0000256" key="4">
    <source>
        <dbReference type="ARBA" id="ARBA00012663"/>
    </source>
</evidence>
<dbReference type="AlphaFoldDB" id="A0A814JGR9"/>
<dbReference type="EC" id="3.2.1.52" evidence="4"/>
<comment type="catalytic activity">
    <reaction evidence="1">
        <text>Hydrolysis of terminal non-reducing N-acetyl-D-hexosamine residues in N-acetyl-beta-D-hexosaminides.</text>
        <dbReference type="EC" id="3.2.1.52"/>
    </reaction>
</comment>
<dbReference type="InterPro" id="IPR017853">
    <property type="entry name" value="GH"/>
</dbReference>
<evidence type="ECO:0000259" key="17">
    <source>
        <dbReference type="Pfam" id="PF00728"/>
    </source>
</evidence>
<evidence type="ECO:0000313" key="18">
    <source>
        <dbReference type="EMBL" id="CAF1037400.1"/>
    </source>
</evidence>
<name>A0A814JGR9_9BILA</name>
<accession>A0A814JGR9</accession>
<evidence type="ECO:0000256" key="16">
    <source>
        <dbReference type="SAM" id="Phobius"/>
    </source>
</evidence>
<dbReference type="InterPro" id="IPR015883">
    <property type="entry name" value="Glyco_hydro_20_cat"/>
</dbReference>
<dbReference type="GO" id="GO:0004563">
    <property type="term" value="F:beta-N-acetylhexosaminidase activity"/>
    <property type="evidence" value="ECO:0007669"/>
    <property type="project" value="UniProtKB-EC"/>
</dbReference>
<comment type="subcellular location">
    <subcellularLocation>
        <location evidence="10">Cytoplasmic vesicle</location>
        <location evidence="10">Secretory vesicle</location>
        <location evidence="10">Cortical granule</location>
    </subcellularLocation>
    <subcellularLocation>
        <location evidence="2">Lysosome</location>
    </subcellularLocation>
</comment>
<keyword evidence="9" id="KW-0968">Cytoplasmic vesicle</keyword>
<feature type="transmembrane region" description="Helical" evidence="16">
    <location>
        <begin position="248"/>
        <end position="266"/>
    </location>
</feature>
<comment type="subunit">
    <text evidence="15">There are 3 forms of beta-hexosaminidase: hexosaminidase A is a heterodimer composed of one subunit alpha and one subunit beta (chain A and B); hexosaminidase B is a homodimer of two beta subunits (two chains A and B); hexosaminidase S is a homodimer of two alpha subunits. The composition of the dimer (isozyme A versus isozyme S) has a significant effect on the substrate specificity of the alpha subunit active site.</text>
</comment>
<keyword evidence="16" id="KW-1133">Transmembrane helix</keyword>
<keyword evidence="16" id="KW-0812">Transmembrane</keyword>